<dbReference type="AlphaFoldDB" id="A0A1M7BFZ4"/>
<proteinExistence type="predicted"/>
<dbReference type="STRING" id="1054996.SAMN05444414_1189"/>
<evidence type="ECO:0000313" key="2">
    <source>
        <dbReference type="Proteomes" id="UP000184191"/>
    </source>
</evidence>
<sequence length="70" mass="7276">MTSHDARAIGGCKTVNSAARGLDTAMRLVSLTDHLSHVSPDKGVSGALNPLTQGRVLLPSEGRVKREAAP</sequence>
<gene>
    <name evidence="1" type="ORF">SAMN05444414_1189</name>
</gene>
<accession>A0A1M7BFZ4</accession>
<evidence type="ECO:0000313" key="1">
    <source>
        <dbReference type="EMBL" id="SHL53786.1"/>
    </source>
</evidence>
<organism evidence="1 2">
    <name type="scientific">Roseovarius marisflavi</name>
    <dbReference type="NCBI Taxonomy" id="1054996"/>
    <lineage>
        <taxon>Bacteria</taxon>
        <taxon>Pseudomonadati</taxon>
        <taxon>Pseudomonadota</taxon>
        <taxon>Alphaproteobacteria</taxon>
        <taxon>Rhodobacterales</taxon>
        <taxon>Roseobacteraceae</taxon>
        <taxon>Roseovarius</taxon>
    </lineage>
</organism>
<name>A0A1M7BFZ4_9RHOB</name>
<keyword evidence="2" id="KW-1185">Reference proteome</keyword>
<dbReference type="EMBL" id="FRBN01000018">
    <property type="protein sequence ID" value="SHL53786.1"/>
    <property type="molecule type" value="Genomic_DNA"/>
</dbReference>
<reference evidence="2" key="1">
    <citation type="submission" date="2016-11" db="EMBL/GenBank/DDBJ databases">
        <authorList>
            <person name="Varghese N."/>
            <person name="Submissions S."/>
        </authorList>
    </citation>
    <scope>NUCLEOTIDE SEQUENCE [LARGE SCALE GENOMIC DNA]</scope>
    <source>
        <strain evidence="2">DSM 29327</strain>
    </source>
</reference>
<protein>
    <submittedName>
        <fullName evidence="1">Uncharacterized protein</fullName>
    </submittedName>
</protein>
<dbReference type="Proteomes" id="UP000184191">
    <property type="component" value="Unassembled WGS sequence"/>
</dbReference>